<accession>A0AAJ0BRP1</accession>
<keyword evidence="3 7" id="KW-0812">Transmembrane</keyword>
<dbReference type="GO" id="GO:0005886">
    <property type="term" value="C:plasma membrane"/>
    <property type="evidence" value="ECO:0007669"/>
    <property type="project" value="TreeGrafter"/>
</dbReference>
<dbReference type="InterPro" id="IPR001248">
    <property type="entry name" value="Pur-cyt_permease"/>
</dbReference>
<dbReference type="Pfam" id="PF02133">
    <property type="entry name" value="Transp_cyt_pur"/>
    <property type="match status" value="1"/>
</dbReference>
<evidence type="ECO:0000256" key="3">
    <source>
        <dbReference type="ARBA" id="ARBA00022692"/>
    </source>
</evidence>
<comment type="similarity">
    <text evidence="2">Belongs to the purine-cytosine permease (2.A.39) family.</text>
</comment>
<dbReference type="PANTHER" id="PTHR30618">
    <property type="entry name" value="NCS1 FAMILY PURINE/PYRIMIDINE TRANSPORTER"/>
    <property type="match status" value="1"/>
</dbReference>
<dbReference type="Proteomes" id="UP001244011">
    <property type="component" value="Unassembled WGS sequence"/>
</dbReference>
<sequence>MGIFRRLERAVRLHHGDDDIPPDRWQNRDLIPLPPSRRQWRDLDFVGLWSTVFLTIYGWQATASLLSFGLNVWQAVLCTIIARVIQYFIVLSLGWIGGVWHISYTVQSRYTFGIWGSMVPILLRVGVTCVWYGVQSFTGGLLISTLLSTIFSSYQNMHNTLPASASMTTKQFVGFVLYNVLAIPLLYLPPDRLRRPLRVALIASAISIFGLAIGLMAAAGGAGQYIRTPSAARPGSELGWAFVRGITALLGGNAVGMTSQTDFARFARRPRNQIWGQAFGVLFFGLVVPVFGVLGTSAAGQLYGDVTELGLWNPPNIVQLWLDEHYHNPKLRAAAFFTSLGLLLNVMALNSVENGVSGGMDFAGLAPRYINIRRGSYLIAIISIAMNPWYIISKASSFTAALNSFGIILGPMIGVFTADYYAVRRKKVKLSDLYHPSPKGIYWFAHGVNFRAYIAWILGFAPSIGGMASVNPANTIPIGLTQTFYTGFVTGYAISFLVHWGLNVVFPPAGLGELDSYDSFGTFTPDEAAKLGIEPNLDERSGPEGRDPDDDGVYEKDAVVAPLYEKIASKPTNSAVRFFKINGLDETGYIIQQAAEVVWWPTFVIYKDGKETWRRKVPNPPSIDPINQLEKYLDDL</sequence>
<feature type="region of interest" description="Disordered" evidence="6">
    <location>
        <begin position="533"/>
        <end position="553"/>
    </location>
</feature>
<protein>
    <submittedName>
        <fullName evidence="8">Permease, cytosine/purines, uracil, thiamine, allantoin</fullName>
    </submittedName>
</protein>
<dbReference type="InterPro" id="IPR036249">
    <property type="entry name" value="Thioredoxin-like_sf"/>
</dbReference>
<evidence type="ECO:0000313" key="9">
    <source>
        <dbReference type="Proteomes" id="UP001244011"/>
    </source>
</evidence>
<evidence type="ECO:0000256" key="1">
    <source>
        <dbReference type="ARBA" id="ARBA00004141"/>
    </source>
</evidence>
<keyword evidence="9" id="KW-1185">Reference proteome</keyword>
<organism evidence="8 9">
    <name type="scientific">Phialemonium atrogriseum</name>
    <dbReference type="NCBI Taxonomy" id="1093897"/>
    <lineage>
        <taxon>Eukaryota</taxon>
        <taxon>Fungi</taxon>
        <taxon>Dikarya</taxon>
        <taxon>Ascomycota</taxon>
        <taxon>Pezizomycotina</taxon>
        <taxon>Sordariomycetes</taxon>
        <taxon>Sordariomycetidae</taxon>
        <taxon>Cephalothecales</taxon>
        <taxon>Cephalothecaceae</taxon>
        <taxon>Phialemonium</taxon>
    </lineage>
</organism>
<dbReference type="SUPFAM" id="SSF52833">
    <property type="entry name" value="Thioredoxin-like"/>
    <property type="match status" value="1"/>
</dbReference>
<evidence type="ECO:0000256" key="7">
    <source>
        <dbReference type="SAM" id="Phobius"/>
    </source>
</evidence>
<feature type="transmembrane region" description="Helical" evidence="7">
    <location>
        <begin position="171"/>
        <end position="188"/>
    </location>
</feature>
<name>A0AAJ0BRP1_9PEZI</name>
<dbReference type="InterPro" id="IPR045225">
    <property type="entry name" value="Uracil/uridine/allantoin_perm"/>
</dbReference>
<feature type="transmembrane region" description="Helical" evidence="7">
    <location>
        <begin position="121"/>
        <end position="151"/>
    </location>
</feature>
<feature type="transmembrane region" description="Helical" evidence="7">
    <location>
        <begin position="43"/>
        <end position="60"/>
    </location>
</feature>
<evidence type="ECO:0000256" key="5">
    <source>
        <dbReference type="ARBA" id="ARBA00023136"/>
    </source>
</evidence>
<feature type="transmembrane region" description="Helical" evidence="7">
    <location>
        <begin position="238"/>
        <end position="257"/>
    </location>
</feature>
<reference evidence="8" key="1">
    <citation type="submission" date="2023-06" db="EMBL/GenBank/DDBJ databases">
        <title>Genome-scale phylogeny and comparative genomics of the fungal order Sordariales.</title>
        <authorList>
            <consortium name="Lawrence Berkeley National Laboratory"/>
            <person name="Hensen N."/>
            <person name="Bonometti L."/>
            <person name="Westerberg I."/>
            <person name="Brannstrom I.O."/>
            <person name="Guillou S."/>
            <person name="Cros-Aarteil S."/>
            <person name="Calhoun S."/>
            <person name="Haridas S."/>
            <person name="Kuo A."/>
            <person name="Mondo S."/>
            <person name="Pangilinan J."/>
            <person name="Riley R."/>
            <person name="Labutti K."/>
            <person name="Andreopoulos B."/>
            <person name="Lipzen A."/>
            <person name="Chen C."/>
            <person name="Yanf M."/>
            <person name="Daum C."/>
            <person name="Ng V."/>
            <person name="Clum A."/>
            <person name="Steindorff A."/>
            <person name="Ohm R."/>
            <person name="Martin F."/>
            <person name="Silar P."/>
            <person name="Natvig D."/>
            <person name="Lalanne C."/>
            <person name="Gautier V."/>
            <person name="Ament-Velasquez S.L."/>
            <person name="Kruys A."/>
            <person name="Hutchinson M.I."/>
            <person name="Powell A.J."/>
            <person name="Barry K."/>
            <person name="Miller A.N."/>
            <person name="Grigoriev I.V."/>
            <person name="Debuchy R."/>
            <person name="Gladieux P."/>
            <person name="Thoren M.H."/>
            <person name="Johannesson H."/>
        </authorList>
    </citation>
    <scope>NUCLEOTIDE SEQUENCE</scope>
    <source>
        <strain evidence="8">8032-3</strain>
    </source>
</reference>
<comment type="caution">
    <text evidence="8">The sequence shown here is derived from an EMBL/GenBank/DDBJ whole genome shotgun (WGS) entry which is preliminary data.</text>
</comment>
<feature type="transmembrane region" description="Helical" evidence="7">
    <location>
        <begin position="375"/>
        <end position="392"/>
    </location>
</feature>
<evidence type="ECO:0000313" key="8">
    <source>
        <dbReference type="EMBL" id="KAK1762797.1"/>
    </source>
</evidence>
<feature type="transmembrane region" description="Helical" evidence="7">
    <location>
        <begin position="278"/>
        <end position="303"/>
    </location>
</feature>
<feature type="transmembrane region" description="Helical" evidence="7">
    <location>
        <begin position="200"/>
        <end position="226"/>
    </location>
</feature>
<feature type="transmembrane region" description="Helical" evidence="7">
    <location>
        <begin position="484"/>
        <end position="506"/>
    </location>
</feature>
<dbReference type="CDD" id="cd11482">
    <property type="entry name" value="SLC-NCS1sbd_NRT1-like"/>
    <property type="match status" value="1"/>
</dbReference>
<keyword evidence="4 7" id="KW-1133">Transmembrane helix</keyword>
<evidence type="ECO:0000256" key="2">
    <source>
        <dbReference type="ARBA" id="ARBA00008974"/>
    </source>
</evidence>
<comment type="subcellular location">
    <subcellularLocation>
        <location evidence="1">Membrane</location>
        <topology evidence="1">Multi-pass membrane protein</topology>
    </subcellularLocation>
</comment>
<gene>
    <name evidence="8" type="ORF">QBC33DRAFT_573889</name>
</gene>
<feature type="transmembrane region" description="Helical" evidence="7">
    <location>
        <begin position="398"/>
        <end position="421"/>
    </location>
</feature>
<dbReference type="AlphaFoldDB" id="A0AAJ0BRP1"/>
<dbReference type="RefSeq" id="XP_060279010.1">
    <property type="nucleotide sequence ID" value="XM_060430721.1"/>
</dbReference>
<dbReference type="Gene3D" id="1.10.4160.10">
    <property type="entry name" value="Hydantoin permease"/>
    <property type="match status" value="1"/>
</dbReference>
<dbReference type="GO" id="GO:0015205">
    <property type="term" value="F:nucleobase transmembrane transporter activity"/>
    <property type="evidence" value="ECO:0007669"/>
    <property type="project" value="TreeGrafter"/>
</dbReference>
<feature type="transmembrane region" description="Helical" evidence="7">
    <location>
        <begin position="441"/>
        <end position="464"/>
    </location>
</feature>
<proteinExistence type="inferred from homology"/>
<dbReference type="GeneID" id="85313908"/>
<dbReference type="EMBL" id="MU839033">
    <property type="protein sequence ID" value="KAK1762797.1"/>
    <property type="molecule type" value="Genomic_DNA"/>
</dbReference>
<feature type="transmembrane region" description="Helical" evidence="7">
    <location>
        <begin position="72"/>
        <end position="100"/>
    </location>
</feature>
<feature type="transmembrane region" description="Helical" evidence="7">
    <location>
        <begin position="331"/>
        <end position="352"/>
    </location>
</feature>
<dbReference type="PANTHER" id="PTHR30618:SF15">
    <property type="entry name" value="NICOTINAMIDE RIBOSIDE TRANSPORTER 1-RELATED"/>
    <property type="match status" value="1"/>
</dbReference>
<feature type="compositionally biased region" description="Basic and acidic residues" evidence="6">
    <location>
        <begin position="537"/>
        <end position="546"/>
    </location>
</feature>
<evidence type="ECO:0000256" key="4">
    <source>
        <dbReference type="ARBA" id="ARBA00022989"/>
    </source>
</evidence>
<evidence type="ECO:0000256" key="6">
    <source>
        <dbReference type="SAM" id="MobiDB-lite"/>
    </source>
</evidence>
<keyword evidence="5 7" id="KW-0472">Membrane</keyword>
<dbReference type="CDD" id="cd02947">
    <property type="entry name" value="TRX_family"/>
    <property type="match status" value="1"/>
</dbReference>